<dbReference type="Proteomes" id="UP000887564">
    <property type="component" value="Unplaced"/>
</dbReference>
<protein>
    <submittedName>
        <fullName evidence="2">Uncharacterized protein</fullName>
    </submittedName>
</protein>
<dbReference type="AlphaFoldDB" id="A0A914RQV9"/>
<sequence length="32" mass="3566">MDPPTSQIFVITREGYMLFGSRATEKAIVGLH</sequence>
<proteinExistence type="predicted"/>
<evidence type="ECO:0000313" key="2">
    <source>
        <dbReference type="WBParaSite" id="PEQ_0000888501-mRNA-1"/>
    </source>
</evidence>
<evidence type="ECO:0000313" key="1">
    <source>
        <dbReference type="Proteomes" id="UP000887564"/>
    </source>
</evidence>
<reference evidence="2" key="1">
    <citation type="submission" date="2022-11" db="UniProtKB">
        <authorList>
            <consortium name="WormBaseParasite"/>
        </authorList>
    </citation>
    <scope>IDENTIFICATION</scope>
</reference>
<accession>A0A914RQV9</accession>
<name>A0A914RQV9_PAREQ</name>
<organism evidence="1 2">
    <name type="scientific">Parascaris equorum</name>
    <name type="common">Equine roundworm</name>
    <dbReference type="NCBI Taxonomy" id="6256"/>
    <lineage>
        <taxon>Eukaryota</taxon>
        <taxon>Metazoa</taxon>
        <taxon>Ecdysozoa</taxon>
        <taxon>Nematoda</taxon>
        <taxon>Chromadorea</taxon>
        <taxon>Rhabditida</taxon>
        <taxon>Spirurina</taxon>
        <taxon>Ascaridomorpha</taxon>
        <taxon>Ascaridoidea</taxon>
        <taxon>Ascarididae</taxon>
        <taxon>Parascaris</taxon>
    </lineage>
</organism>
<dbReference type="WBParaSite" id="PEQ_0000888501-mRNA-1">
    <property type="protein sequence ID" value="PEQ_0000888501-mRNA-1"/>
    <property type="gene ID" value="PEQ_0000888501"/>
</dbReference>
<keyword evidence="1" id="KW-1185">Reference proteome</keyword>